<proteinExistence type="inferred from homology"/>
<dbReference type="GO" id="GO:0006629">
    <property type="term" value="P:lipid metabolic process"/>
    <property type="evidence" value="ECO:0007669"/>
    <property type="project" value="InterPro"/>
</dbReference>
<gene>
    <name evidence="7" type="primary">APOV1</name>
    <name evidence="7" type="ORF">Y1Q_0002971</name>
</gene>
<dbReference type="InterPro" id="IPR008404">
    <property type="entry name" value="Apo-VLDL-II"/>
</dbReference>
<organism evidence="7 8">
    <name type="scientific">Alligator mississippiensis</name>
    <name type="common">American alligator</name>
    <dbReference type="NCBI Taxonomy" id="8496"/>
    <lineage>
        <taxon>Eukaryota</taxon>
        <taxon>Metazoa</taxon>
        <taxon>Chordata</taxon>
        <taxon>Craniata</taxon>
        <taxon>Vertebrata</taxon>
        <taxon>Euteleostomi</taxon>
        <taxon>Archelosauria</taxon>
        <taxon>Archosauria</taxon>
        <taxon>Crocodylia</taxon>
        <taxon>Alligatoridae</taxon>
        <taxon>Alligatorinae</taxon>
        <taxon>Alligator</taxon>
    </lineage>
</organism>
<protein>
    <recommendedName>
        <fullName evidence="3">Apovitellenin-1</fullName>
    </recommendedName>
    <alternativeName>
        <fullName evidence="6">Apovitellenin I</fullName>
    </alternativeName>
</protein>
<comment type="function">
    <text evidence="1">Protein component of the very low density lipoprotein (VLDL) of egg-laying females. Potent lipoprotein lipase inhibitor, preventing the loss of triglycerides from VLDL on their way from the liver to the growing oocytes.</text>
</comment>
<name>A0A151MD11_ALLMI</name>
<evidence type="ECO:0000256" key="5">
    <source>
        <dbReference type="ARBA" id="ARBA00023313"/>
    </source>
</evidence>
<dbReference type="Pfam" id="PF05418">
    <property type="entry name" value="Apo-VLDL-II"/>
    <property type="match status" value="1"/>
</dbReference>
<evidence type="ECO:0000256" key="6">
    <source>
        <dbReference type="ARBA" id="ARBA00030261"/>
    </source>
</evidence>
<evidence type="ECO:0000256" key="4">
    <source>
        <dbReference type="ARBA" id="ARBA00022761"/>
    </source>
</evidence>
<dbReference type="STRING" id="8496.A0A151MD11"/>
<keyword evidence="8" id="KW-1185">Reference proteome</keyword>
<evidence type="ECO:0000256" key="3">
    <source>
        <dbReference type="ARBA" id="ARBA00018120"/>
    </source>
</evidence>
<sequence length="137" mass="15380">MGSSQSFYFHAALEPEGETGFCTYCSELVLQTMLLSRAVAIALVMLLSTSFSEVSTKTIEKRHVRRDWLVIPDTIAYYIYESVNKVSPTVGQFLVDAVRMPVIAEIRNLLMKETAKITVMAEQLVEKIKGVWKNGEA</sequence>
<dbReference type="GO" id="GO:0034361">
    <property type="term" value="C:very-low-density lipoprotein particle"/>
    <property type="evidence" value="ECO:0007669"/>
    <property type="project" value="UniProtKB-KW"/>
</dbReference>
<evidence type="ECO:0000256" key="2">
    <source>
        <dbReference type="ARBA" id="ARBA00007385"/>
    </source>
</evidence>
<comment type="caution">
    <text evidence="7">The sequence shown here is derived from an EMBL/GenBank/DDBJ whole genome shotgun (WGS) entry which is preliminary data.</text>
</comment>
<evidence type="ECO:0000313" key="7">
    <source>
        <dbReference type="EMBL" id="KYO22383.1"/>
    </source>
</evidence>
<reference evidence="7 8" key="1">
    <citation type="journal article" date="2012" name="Genome Biol.">
        <title>Sequencing three crocodilian genomes to illuminate the evolution of archosaurs and amniotes.</title>
        <authorList>
            <person name="St John J.A."/>
            <person name="Braun E.L."/>
            <person name="Isberg S.R."/>
            <person name="Miles L.G."/>
            <person name="Chong A.Y."/>
            <person name="Gongora J."/>
            <person name="Dalzell P."/>
            <person name="Moran C."/>
            <person name="Bed'hom B."/>
            <person name="Abzhanov A."/>
            <person name="Burgess S.C."/>
            <person name="Cooksey A.M."/>
            <person name="Castoe T.A."/>
            <person name="Crawford N.G."/>
            <person name="Densmore L.D."/>
            <person name="Drew J.C."/>
            <person name="Edwards S.V."/>
            <person name="Faircloth B.C."/>
            <person name="Fujita M.K."/>
            <person name="Greenwold M.J."/>
            <person name="Hoffmann F.G."/>
            <person name="Howard J.M."/>
            <person name="Iguchi T."/>
            <person name="Janes D.E."/>
            <person name="Khan S.Y."/>
            <person name="Kohno S."/>
            <person name="de Koning A.J."/>
            <person name="Lance S.L."/>
            <person name="McCarthy F.M."/>
            <person name="McCormack J.E."/>
            <person name="Merchant M.E."/>
            <person name="Peterson D.G."/>
            <person name="Pollock D.D."/>
            <person name="Pourmand N."/>
            <person name="Raney B.J."/>
            <person name="Roessler K.A."/>
            <person name="Sanford J.R."/>
            <person name="Sawyer R.H."/>
            <person name="Schmidt C.J."/>
            <person name="Triplett E.W."/>
            <person name="Tuberville T.D."/>
            <person name="Venegas-Anaya M."/>
            <person name="Howard J.T."/>
            <person name="Jarvis E.D."/>
            <person name="Guillette L.J.Jr."/>
            <person name="Glenn T.C."/>
            <person name="Green R.E."/>
            <person name="Ray D.A."/>
        </authorList>
    </citation>
    <scope>NUCLEOTIDE SEQUENCE [LARGE SCALE GENOMIC DNA]</scope>
    <source>
        <strain evidence="7">KSC_2009_1</strain>
    </source>
</reference>
<dbReference type="Proteomes" id="UP000050525">
    <property type="component" value="Unassembled WGS sequence"/>
</dbReference>
<evidence type="ECO:0000313" key="8">
    <source>
        <dbReference type="Proteomes" id="UP000050525"/>
    </source>
</evidence>
<dbReference type="AlphaFoldDB" id="A0A151MD11"/>
<dbReference type="eggNOG" id="ENOG502SRWC">
    <property type="taxonomic scope" value="Eukaryota"/>
</dbReference>
<accession>A0A151MD11</accession>
<evidence type="ECO:0000256" key="1">
    <source>
        <dbReference type="ARBA" id="ARBA00003325"/>
    </source>
</evidence>
<dbReference type="EMBL" id="AKHW03006231">
    <property type="protein sequence ID" value="KYO22383.1"/>
    <property type="molecule type" value="Genomic_DNA"/>
</dbReference>
<dbReference type="GO" id="GO:0042627">
    <property type="term" value="C:chylomicron"/>
    <property type="evidence" value="ECO:0007669"/>
    <property type="project" value="InterPro"/>
</dbReference>
<dbReference type="GO" id="GO:0045735">
    <property type="term" value="F:nutrient reservoir activity"/>
    <property type="evidence" value="ECO:0007669"/>
    <property type="project" value="UniProtKB-KW"/>
</dbReference>
<dbReference type="GO" id="GO:0004857">
    <property type="term" value="F:enzyme inhibitor activity"/>
    <property type="evidence" value="ECO:0007669"/>
    <property type="project" value="InterPro"/>
</dbReference>
<comment type="similarity">
    <text evidence="2">Belongs to the apovitellenin family.</text>
</comment>
<keyword evidence="4" id="KW-0758">Storage protein</keyword>
<keyword evidence="5" id="KW-0850">VLDL</keyword>